<dbReference type="InterPro" id="IPR050688">
    <property type="entry name" value="Zinc_finger/UBP_domain"/>
</dbReference>
<feature type="domain" description="C2H2-type" evidence="14">
    <location>
        <begin position="352"/>
        <end position="379"/>
    </location>
</feature>
<dbReference type="GO" id="GO:0005634">
    <property type="term" value="C:nucleus"/>
    <property type="evidence" value="ECO:0007669"/>
    <property type="project" value="UniProtKB-SubCell"/>
</dbReference>
<feature type="compositionally biased region" description="Polar residues" evidence="13">
    <location>
        <begin position="948"/>
        <end position="964"/>
    </location>
</feature>
<dbReference type="InterPro" id="IPR013087">
    <property type="entry name" value="Znf_C2H2_type"/>
</dbReference>
<evidence type="ECO:0000313" key="15">
    <source>
        <dbReference type="EMBL" id="KAF7698373.1"/>
    </source>
</evidence>
<dbReference type="Gene3D" id="3.30.160.60">
    <property type="entry name" value="Classic Zinc Finger"/>
    <property type="match status" value="5"/>
</dbReference>
<evidence type="ECO:0000256" key="3">
    <source>
        <dbReference type="ARBA" id="ARBA00022490"/>
    </source>
</evidence>
<keyword evidence="16" id="KW-1185">Reference proteome</keyword>
<dbReference type="FunFam" id="3.30.160.60:FF:000395">
    <property type="entry name" value="zinc finger protein 513"/>
    <property type="match status" value="1"/>
</dbReference>
<proteinExistence type="predicted"/>
<dbReference type="GO" id="GO:0045596">
    <property type="term" value="P:negative regulation of cell differentiation"/>
    <property type="evidence" value="ECO:0007669"/>
    <property type="project" value="UniProtKB-ARBA"/>
</dbReference>
<keyword evidence="10" id="KW-0804">Transcription</keyword>
<evidence type="ECO:0000313" key="16">
    <source>
        <dbReference type="Proteomes" id="UP000606274"/>
    </source>
</evidence>
<feature type="compositionally biased region" description="Basic and acidic residues" evidence="13">
    <location>
        <begin position="818"/>
        <end position="827"/>
    </location>
</feature>
<protein>
    <recommendedName>
        <fullName evidence="14">C2H2-type domain-containing protein</fullName>
    </recommendedName>
</protein>
<evidence type="ECO:0000256" key="5">
    <source>
        <dbReference type="ARBA" id="ARBA00022723"/>
    </source>
</evidence>
<keyword evidence="9" id="KW-0805">Transcription regulation</keyword>
<evidence type="ECO:0000256" key="1">
    <source>
        <dbReference type="ARBA" id="ARBA00004123"/>
    </source>
</evidence>
<dbReference type="GO" id="GO:0008270">
    <property type="term" value="F:zinc ion binding"/>
    <property type="evidence" value="ECO:0007669"/>
    <property type="project" value="UniProtKB-KW"/>
</dbReference>
<feature type="domain" description="C2H2-type" evidence="14">
    <location>
        <begin position="264"/>
        <end position="291"/>
    </location>
</feature>
<evidence type="ECO:0000256" key="11">
    <source>
        <dbReference type="ARBA" id="ARBA00023242"/>
    </source>
</evidence>
<keyword evidence="8" id="KW-0862">Zinc</keyword>
<dbReference type="PANTHER" id="PTHR24403">
    <property type="entry name" value="ZINC FINGER PROTEIN"/>
    <property type="match status" value="1"/>
</dbReference>
<feature type="compositionally biased region" description="Basic and acidic residues" evidence="13">
    <location>
        <begin position="44"/>
        <end position="56"/>
    </location>
</feature>
<dbReference type="FunFam" id="3.30.160.60:FF:000662">
    <property type="entry name" value="RE1-silencing transcription factor A"/>
    <property type="match status" value="1"/>
</dbReference>
<gene>
    <name evidence="15" type="ORF">HF521_004883</name>
</gene>
<dbReference type="GO" id="GO:0005737">
    <property type="term" value="C:cytoplasm"/>
    <property type="evidence" value="ECO:0007669"/>
    <property type="project" value="UniProtKB-SubCell"/>
</dbReference>
<dbReference type="FunFam" id="3.30.160.60:FF:002187">
    <property type="entry name" value="RE1-silencing transcription factor"/>
    <property type="match status" value="1"/>
</dbReference>
<evidence type="ECO:0000259" key="14">
    <source>
        <dbReference type="PROSITE" id="PS50157"/>
    </source>
</evidence>
<dbReference type="PROSITE" id="PS00028">
    <property type="entry name" value="ZINC_FINGER_C2H2_1"/>
    <property type="match status" value="1"/>
</dbReference>
<feature type="compositionally biased region" description="Basic and acidic residues" evidence="13">
    <location>
        <begin position="574"/>
        <end position="616"/>
    </location>
</feature>
<dbReference type="InterPro" id="IPR057281">
    <property type="entry name" value="Zfn-C2H2_REST"/>
</dbReference>
<dbReference type="GO" id="GO:0045664">
    <property type="term" value="P:regulation of neuron differentiation"/>
    <property type="evidence" value="ECO:0007669"/>
    <property type="project" value="UniProtKB-ARBA"/>
</dbReference>
<comment type="caution">
    <text evidence="15">The sequence shown here is derived from an EMBL/GenBank/DDBJ whole genome shotgun (WGS) entry which is preliminary data.</text>
</comment>
<evidence type="ECO:0000256" key="9">
    <source>
        <dbReference type="ARBA" id="ARBA00023015"/>
    </source>
</evidence>
<dbReference type="Proteomes" id="UP000606274">
    <property type="component" value="Unassembled WGS sequence"/>
</dbReference>
<dbReference type="SUPFAM" id="SSF57667">
    <property type="entry name" value="beta-beta-alpha zinc fingers"/>
    <property type="match status" value="3"/>
</dbReference>
<dbReference type="PROSITE" id="PS50157">
    <property type="entry name" value="ZINC_FINGER_C2H2_2"/>
    <property type="match status" value="4"/>
</dbReference>
<organism evidence="15 16">
    <name type="scientific">Silurus meridionalis</name>
    <name type="common">Southern catfish</name>
    <name type="synonym">Silurus soldatovi meridionalis</name>
    <dbReference type="NCBI Taxonomy" id="175797"/>
    <lineage>
        <taxon>Eukaryota</taxon>
        <taxon>Metazoa</taxon>
        <taxon>Chordata</taxon>
        <taxon>Craniata</taxon>
        <taxon>Vertebrata</taxon>
        <taxon>Euteleostomi</taxon>
        <taxon>Actinopterygii</taxon>
        <taxon>Neopterygii</taxon>
        <taxon>Teleostei</taxon>
        <taxon>Ostariophysi</taxon>
        <taxon>Siluriformes</taxon>
        <taxon>Siluridae</taxon>
        <taxon>Silurus</taxon>
    </lineage>
</organism>
<feature type="compositionally biased region" description="Polar residues" evidence="13">
    <location>
        <begin position="889"/>
        <end position="902"/>
    </location>
</feature>
<dbReference type="FunFam" id="3.30.160.60:FF:000805">
    <property type="entry name" value="RE1-silencing transcription factor B"/>
    <property type="match status" value="1"/>
</dbReference>
<feature type="compositionally biased region" description="Basic residues" evidence="13">
    <location>
        <begin position="910"/>
        <end position="919"/>
    </location>
</feature>
<keyword evidence="4" id="KW-0678">Repressor</keyword>
<sequence length="1063" mass="121456">MPAEQVRQNVTGKCYQILNASGTRSLREKVRFGDKNRGKKKKLPEKLRRTSGRDRGLSMASQTAFNLCTDIFRTSGGASLSEESEVSAIPGTELPAPQLVMLANVALNTESPPEEEKQMAELQNVGCCGYSDSEDEIVGHYSYDETSENMEEEPEIGENRVEKVIESTETVPTDLSKKCHETEDSQTLKGSDATPNSASVHAKKKKKPFYCKPCHFQAECEEEFVQHIRVHSAKKLIAEKAGNSDDESNPGPQKTSENCVKGVIRCERCGYNTNRYDHFVAHLRHHKNEGDEQQVFRCTICPYSTVSQYHWKKHLRNHFPSKLFTCDQCSYFSDRKNNYIQHIRTHTGERPFQCVYCDYSSSQKTHLTRHMRTHSGERPFKCDTCSYLAANQHEVTRHARQVHNGPKPLSCPYCEYKTADRSNFKKHVELHLNPRQFLCPVCKYAASKKCNLQYHIKSRHPGCSDISMDVSKVRLRVKKADGEDLKPTPEPRTRDRRKAEASEDADSNVGPINLSIKKNGKTTSDGESAKKPTPEPSKEKTCEKRAEKRVAPRNEGKETSHKKARLKETATCIEKQDGKKDKEVKKAEKVAKSADKVTKNRAKKEEKAAKEKKEALAKNLDGSEEDKRADLEKMEQNQRMENELRSKEPKQREEEEQQERKRQEEERLERAKKEKEIKQREEEERRERDRQEKDRLEQEERRERERLEKEMREKEEAEQRERERLEREMRAKELKQKAEEERRERERLERELREEELKQKEEEEQRIGERLKNESKLQKNGVQKREVANAKGIKKALGTKATKKQAAAVNCENVEKIQNLEEPELKTMKRKAPSPQAEKAKRSKLKAADSTSTPGGVKRGRPRKTNKATVSVEVPHTSVVTNEAAKTLELSSKPESVPTSTEKAPISTKKVPRSSKKLRITQNLTEKQSLEDTVTRVKATTEAKGTVEAQTSSDIDSGTDSPTLDLSKPPCSKSHDGEDDEGIHSHDGGSDISDCASEVSYDSGLNGKLPETPTEELSSPTQLLSHTCVFCDRTFPLEMDYRRHLNRHLVNVYYLDTATQGNK</sequence>
<feature type="compositionally biased region" description="Basic and acidic residues" evidence="13">
    <location>
        <begin position="625"/>
        <end position="787"/>
    </location>
</feature>
<feature type="domain" description="C2H2-type" evidence="14">
    <location>
        <begin position="324"/>
        <end position="351"/>
    </location>
</feature>
<feature type="compositionally biased region" description="Basic and acidic residues" evidence="13">
    <location>
        <begin position="478"/>
        <end position="501"/>
    </location>
</feature>
<feature type="compositionally biased region" description="Basic and acidic residues" evidence="13">
    <location>
        <begin position="928"/>
        <end position="941"/>
    </location>
</feature>
<evidence type="ECO:0000256" key="8">
    <source>
        <dbReference type="ARBA" id="ARBA00022833"/>
    </source>
</evidence>
<dbReference type="Pfam" id="PF24540">
    <property type="entry name" value="zf-C2H2_REST"/>
    <property type="match status" value="1"/>
</dbReference>
<keyword evidence="3" id="KW-0963">Cytoplasm</keyword>
<feature type="region of interest" description="Disordered" evidence="13">
    <location>
        <begin position="170"/>
        <end position="199"/>
    </location>
</feature>
<keyword evidence="7 12" id="KW-0863">Zinc-finger</keyword>
<evidence type="ECO:0000256" key="10">
    <source>
        <dbReference type="ARBA" id="ARBA00023163"/>
    </source>
</evidence>
<evidence type="ECO:0000256" key="12">
    <source>
        <dbReference type="PROSITE-ProRule" id="PRU00042"/>
    </source>
</evidence>
<evidence type="ECO:0000256" key="4">
    <source>
        <dbReference type="ARBA" id="ARBA00022491"/>
    </source>
</evidence>
<keyword evidence="6" id="KW-0677">Repeat</keyword>
<dbReference type="PANTHER" id="PTHR24403:SF102">
    <property type="entry name" value="RE1-SILENCING TRANSCRIPTION FACTOR"/>
    <property type="match status" value="1"/>
</dbReference>
<accession>A0A8T0AZE1</accession>
<dbReference type="InterPro" id="IPR036236">
    <property type="entry name" value="Znf_C2H2_sf"/>
</dbReference>
<feature type="region of interest" description="Disordered" evidence="13">
    <location>
        <begin position="818"/>
        <end position="1020"/>
    </location>
</feature>
<feature type="compositionally biased region" description="Basic and acidic residues" evidence="13">
    <location>
        <begin position="527"/>
        <end position="561"/>
    </location>
</feature>
<comment type="subcellular location">
    <subcellularLocation>
        <location evidence="2">Cytoplasm</location>
    </subcellularLocation>
    <subcellularLocation>
        <location evidence="1">Nucleus</location>
    </subcellularLocation>
</comment>
<keyword evidence="11" id="KW-0539">Nucleus</keyword>
<evidence type="ECO:0000256" key="7">
    <source>
        <dbReference type="ARBA" id="ARBA00022771"/>
    </source>
</evidence>
<dbReference type="Pfam" id="PF00096">
    <property type="entry name" value="zf-C2H2"/>
    <property type="match status" value="1"/>
</dbReference>
<dbReference type="GO" id="GO:0045944">
    <property type="term" value="P:positive regulation of transcription by RNA polymerase II"/>
    <property type="evidence" value="ECO:0007669"/>
    <property type="project" value="TreeGrafter"/>
</dbReference>
<dbReference type="AlphaFoldDB" id="A0A8T0AZE1"/>
<dbReference type="EMBL" id="JABFDY010000014">
    <property type="protein sequence ID" value="KAF7698373.1"/>
    <property type="molecule type" value="Genomic_DNA"/>
</dbReference>
<evidence type="ECO:0000256" key="2">
    <source>
        <dbReference type="ARBA" id="ARBA00004496"/>
    </source>
</evidence>
<keyword evidence="5" id="KW-0479">Metal-binding</keyword>
<reference evidence="15" key="1">
    <citation type="submission" date="2020-08" db="EMBL/GenBank/DDBJ databases">
        <title>Chromosome-level assembly of Southern catfish (Silurus meridionalis) provides insights into visual adaptation to the nocturnal and benthic lifestyles.</title>
        <authorList>
            <person name="Zhang Y."/>
            <person name="Wang D."/>
            <person name="Peng Z."/>
        </authorList>
    </citation>
    <scope>NUCLEOTIDE SEQUENCE</scope>
    <source>
        <strain evidence="15">SWU-2019-XX</strain>
        <tissue evidence="15">Muscle</tissue>
    </source>
</reference>
<evidence type="ECO:0000256" key="13">
    <source>
        <dbReference type="SAM" id="MobiDB-lite"/>
    </source>
</evidence>
<dbReference type="Pfam" id="PF13909">
    <property type="entry name" value="zf-H2C2_5"/>
    <property type="match status" value="1"/>
</dbReference>
<dbReference type="SMART" id="SM00355">
    <property type="entry name" value="ZnF_C2H2"/>
    <property type="match status" value="9"/>
</dbReference>
<evidence type="ECO:0000256" key="6">
    <source>
        <dbReference type="ARBA" id="ARBA00022737"/>
    </source>
</evidence>
<name>A0A8T0AZE1_SILME</name>
<feature type="domain" description="C2H2-type" evidence="14">
    <location>
        <begin position="380"/>
        <end position="408"/>
    </location>
</feature>
<dbReference type="FunFam" id="3.30.160.60:FF:000952">
    <property type="entry name" value="RE1-silencing transcription factor B"/>
    <property type="match status" value="1"/>
</dbReference>
<feature type="compositionally biased region" description="Polar residues" evidence="13">
    <location>
        <begin position="185"/>
        <end position="199"/>
    </location>
</feature>
<feature type="region of interest" description="Disordered" evidence="13">
    <location>
        <begin position="31"/>
        <end position="58"/>
    </location>
</feature>
<feature type="region of interest" description="Disordered" evidence="13">
    <location>
        <begin position="478"/>
        <end position="787"/>
    </location>
</feature>